<dbReference type="Proteomes" id="UP000708208">
    <property type="component" value="Unassembled WGS sequence"/>
</dbReference>
<evidence type="ECO:0000256" key="1">
    <source>
        <dbReference type="SAM" id="Phobius"/>
    </source>
</evidence>
<keyword evidence="3" id="KW-1185">Reference proteome</keyword>
<feature type="non-terminal residue" evidence="2">
    <location>
        <position position="1"/>
    </location>
</feature>
<evidence type="ECO:0000313" key="3">
    <source>
        <dbReference type="Proteomes" id="UP000708208"/>
    </source>
</evidence>
<dbReference type="AlphaFoldDB" id="A0A8J2PWG6"/>
<gene>
    <name evidence="2" type="ORF">AFUS01_LOCUS40733</name>
</gene>
<sequence length="76" mass="8459">RGLMEGVREDVRKLPGKPNIFFSTVYPGFTATDLAANINLLMTRYKFLNATMTPDYVGANILQGVLRGKEHIYVPG</sequence>
<feature type="non-terminal residue" evidence="2">
    <location>
        <position position="76"/>
    </location>
</feature>
<keyword evidence="1" id="KW-1133">Transmembrane helix</keyword>
<dbReference type="OrthoDB" id="5840532at2759"/>
<protein>
    <submittedName>
        <fullName evidence="2">Uncharacterized protein</fullName>
    </submittedName>
</protein>
<organism evidence="2 3">
    <name type="scientific">Allacma fusca</name>
    <dbReference type="NCBI Taxonomy" id="39272"/>
    <lineage>
        <taxon>Eukaryota</taxon>
        <taxon>Metazoa</taxon>
        <taxon>Ecdysozoa</taxon>
        <taxon>Arthropoda</taxon>
        <taxon>Hexapoda</taxon>
        <taxon>Collembola</taxon>
        <taxon>Symphypleona</taxon>
        <taxon>Sminthuridae</taxon>
        <taxon>Allacma</taxon>
    </lineage>
</organism>
<feature type="transmembrane region" description="Helical" evidence="1">
    <location>
        <begin position="20"/>
        <end position="42"/>
    </location>
</feature>
<comment type="caution">
    <text evidence="2">The sequence shown here is derived from an EMBL/GenBank/DDBJ whole genome shotgun (WGS) entry which is preliminary data.</text>
</comment>
<evidence type="ECO:0000313" key="2">
    <source>
        <dbReference type="EMBL" id="CAG7830967.1"/>
    </source>
</evidence>
<name>A0A8J2PWG6_9HEXA</name>
<accession>A0A8J2PWG6</accession>
<keyword evidence="1" id="KW-0472">Membrane</keyword>
<keyword evidence="1" id="KW-0812">Transmembrane</keyword>
<reference evidence="2" key="1">
    <citation type="submission" date="2021-06" db="EMBL/GenBank/DDBJ databases">
        <authorList>
            <person name="Hodson N. C."/>
            <person name="Mongue J. A."/>
            <person name="Jaron S. K."/>
        </authorList>
    </citation>
    <scope>NUCLEOTIDE SEQUENCE</scope>
</reference>
<proteinExistence type="predicted"/>
<dbReference type="EMBL" id="CAJVCH010558281">
    <property type="protein sequence ID" value="CAG7830967.1"/>
    <property type="molecule type" value="Genomic_DNA"/>
</dbReference>